<feature type="compositionally biased region" description="Acidic residues" evidence="1">
    <location>
        <begin position="9"/>
        <end position="28"/>
    </location>
</feature>
<proteinExistence type="predicted"/>
<dbReference type="InterPro" id="IPR000209">
    <property type="entry name" value="Peptidase_S8/S53_dom"/>
</dbReference>
<dbReference type="EMBL" id="VGIY01000126">
    <property type="protein sequence ID" value="MBM3317445.1"/>
    <property type="molecule type" value="Genomic_DNA"/>
</dbReference>
<dbReference type="Proteomes" id="UP000748308">
    <property type="component" value="Unassembled WGS sequence"/>
</dbReference>
<reference evidence="3" key="1">
    <citation type="submission" date="2019-03" db="EMBL/GenBank/DDBJ databases">
        <title>Lake Tanganyika Metagenome-Assembled Genomes (MAGs).</title>
        <authorList>
            <person name="Tran P."/>
        </authorList>
    </citation>
    <scope>NUCLEOTIDE SEQUENCE</scope>
    <source>
        <strain evidence="3">M_DeepCast_400m_m2_100</strain>
    </source>
</reference>
<name>A0A938BQN8_UNCEI</name>
<dbReference type="AlphaFoldDB" id="A0A938BQN8"/>
<feature type="region of interest" description="Disordered" evidence="1">
    <location>
        <begin position="1"/>
        <end position="54"/>
    </location>
</feature>
<dbReference type="SUPFAM" id="SSF52743">
    <property type="entry name" value="Subtilisin-like"/>
    <property type="match status" value="1"/>
</dbReference>
<dbReference type="Pfam" id="PF00082">
    <property type="entry name" value="Peptidase_S8"/>
    <property type="match status" value="1"/>
</dbReference>
<dbReference type="GO" id="GO:0006508">
    <property type="term" value="P:proteolysis"/>
    <property type="evidence" value="ECO:0007669"/>
    <property type="project" value="InterPro"/>
</dbReference>
<sequence>DGIYACPQGEEEEDGGEGEDSDGDDAVGEDTAGGEIDGDGNEDGLDEGGLDQLPTSASNLSRGVLLVHHPPGLQYSAGIDYCAYARDSLSSSDCREDVNPTVPLDAAASVWFVIAAWSEAKEFAGVEFGFGHYDEQAYAIVDHGPCFPDSGSELADAGWPGPLAGTSLTATTAWQGEFVPVYYFAGYAYSEAEIAIQGREPGALAKITNALALECEVWASRCGVLGLGRSGVTPCPSMSLTQEVLVRFVPGGIELPSGTSHATPAEVTASSAGFRPLLSEFSVRHIAKSFPGAVRDATGFICRSGQTVHLTDVTDHYRLLVADSVQALELASSLATDPSVLQATVDVLEADLCVVWPNEFDLPHHNHWHLHNDRWADPEVTCLPDVDIDAPQAWDIIQGSSMVRIGVLDSPIFVGLGNPQEGHEDLRHGRIIRQDDGHYPVHYHGTAVTGVIASWPNNGLGTVGVDWEAEIYGYDVNRHLGSVNTDAIAYGLFRLSGGRIC</sequence>
<comment type="caution">
    <text evidence="3">The sequence shown here is derived from an EMBL/GenBank/DDBJ whole genome shotgun (WGS) entry which is preliminary data.</text>
</comment>
<protein>
    <recommendedName>
        <fullName evidence="2">Peptidase S8/S53 domain-containing protein</fullName>
    </recommendedName>
</protein>
<dbReference type="GO" id="GO:0004252">
    <property type="term" value="F:serine-type endopeptidase activity"/>
    <property type="evidence" value="ECO:0007669"/>
    <property type="project" value="InterPro"/>
</dbReference>
<evidence type="ECO:0000313" key="3">
    <source>
        <dbReference type="EMBL" id="MBM3317445.1"/>
    </source>
</evidence>
<organism evidence="3 4">
    <name type="scientific">Eiseniibacteriota bacterium</name>
    <dbReference type="NCBI Taxonomy" id="2212470"/>
    <lineage>
        <taxon>Bacteria</taxon>
        <taxon>Candidatus Eiseniibacteriota</taxon>
    </lineage>
</organism>
<evidence type="ECO:0000259" key="2">
    <source>
        <dbReference type="Pfam" id="PF00082"/>
    </source>
</evidence>
<evidence type="ECO:0000313" key="4">
    <source>
        <dbReference type="Proteomes" id="UP000748308"/>
    </source>
</evidence>
<gene>
    <name evidence="3" type="ORF">FJY75_06290</name>
</gene>
<dbReference type="PROSITE" id="PS00137">
    <property type="entry name" value="SUBTILASE_HIS"/>
    <property type="match status" value="1"/>
</dbReference>
<dbReference type="InterPro" id="IPR022398">
    <property type="entry name" value="Peptidase_S8_His-AS"/>
</dbReference>
<accession>A0A938BQN8</accession>
<evidence type="ECO:0000256" key="1">
    <source>
        <dbReference type="SAM" id="MobiDB-lite"/>
    </source>
</evidence>
<feature type="non-terminal residue" evidence="3">
    <location>
        <position position="1"/>
    </location>
</feature>
<feature type="domain" description="Peptidase S8/S53" evidence="2">
    <location>
        <begin position="438"/>
        <end position="481"/>
    </location>
</feature>
<dbReference type="Gene3D" id="3.40.50.200">
    <property type="entry name" value="Peptidase S8/S53 domain"/>
    <property type="match status" value="1"/>
</dbReference>
<dbReference type="InterPro" id="IPR036852">
    <property type="entry name" value="Peptidase_S8/S53_dom_sf"/>
</dbReference>
<feature type="compositionally biased region" description="Acidic residues" evidence="1">
    <location>
        <begin position="36"/>
        <end position="49"/>
    </location>
</feature>